<organism evidence="11 12">
    <name type="scientific">Companilactobacillus versmoldensis DSM 14857 = KCTC 3814</name>
    <dbReference type="NCBI Taxonomy" id="1423815"/>
    <lineage>
        <taxon>Bacteria</taxon>
        <taxon>Bacillati</taxon>
        <taxon>Bacillota</taxon>
        <taxon>Bacilli</taxon>
        <taxon>Lactobacillales</taxon>
        <taxon>Lactobacillaceae</taxon>
        <taxon>Companilactobacillus</taxon>
    </lineage>
</organism>
<keyword evidence="12" id="KW-1185">Reference proteome</keyword>
<dbReference type="NCBIfam" id="NF001377">
    <property type="entry name" value="PRK00278.2-4"/>
    <property type="match status" value="1"/>
</dbReference>
<protein>
    <recommendedName>
        <fullName evidence="9">Indole-3-glycerol phosphate synthase</fullName>
        <shortName evidence="9">IGPS</shortName>
        <ecNumber evidence="9">4.1.1.48</ecNumber>
    </recommendedName>
</protein>
<dbReference type="UniPathway" id="UPA00035">
    <property type="reaction ID" value="UER00043"/>
</dbReference>
<evidence type="ECO:0000256" key="8">
    <source>
        <dbReference type="ARBA" id="ARBA00023239"/>
    </source>
</evidence>
<name>A0A0R1SCT5_9LACO</name>
<evidence type="ECO:0000256" key="3">
    <source>
        <dbReference type="ARBA" id="ARBA00008737"/>
    </source>
</evidence>
<evidence type="ECO:0000256" key="9">
    <source>
        <dbReference type="HAMAP-Rule" id="MF_00134"/>
    </source>
</evidence>
<evidence type="ECO:0000256" key="4">
    <source>
        <dbReference type="ARBA" id="ARBA00022605"/>
    </source>
</evidence>
<dbReference type="STRING" id="1423815.FC27_GL001989"/>
<dbReference type="InterPro" id="IPR013798">
    <property type="entry name" value="Indole-3-glycerol_P_synth_dom"/>
</dbReference>
<dbReference type="PATRIC" id="fig|1423815.3.peg.2040"/>
<dbReference type="eggNOG" id="COG0134">
    <property type="taxonomic scope" value="Bacteria"/>
</dbReference>
<dbReference type="InterPro" id="IPR045186">
    <property type="entry name" value="Indole-3-glycerol_P_synth"/>
</dbReference>
<dbReference type="EMBL" id="AZFA01000006">
    <property type="protein sequence ID" value="KRL67398.1"/>
    <property type="molecule type" value="Genomic_DNA"/>
</dbReference>
<evidence type="ECO:0000256" key="6">
    <source>
        <dbReference type="ARBA" id="ARBA00022822"/>
    </source>
</evidence>
<dbReference type="EC" id="4.1.1.48" evidence="9"/>
<evidence type="ECO:0000256" key="2">
    <source>
        <dbReference type="ARBA" id="ARBA00004696"/>
    </source>
</evidence>
<dbReference type="FunFam" id="3.20.20.70:FF:000024">
    <property type="entry name" value="Indole-3-glycerol phosphate synthase"/>
    <property type="match status" value="1"/>
</dbReference>
<evidence type="ECO:0000259" key="10">
    <source>
        <dbReference type="Pfam" id="PF00218"/>
    </source>
</evidence>
<evidence type="ECO:0000256" key="5">
    <source>
        <dbReference type="ARBA" id="ARBA00022793"/>
    </source>
</evidence>
<evidence type="ECO:0000256" key="7">
    <source>
        <dbReference type="ARBA" id="ARBA00023141"/>
    </source>
</evidence>
<dbReference type="AlphaFoldDB" id="A0A0R1SCT5"/>
<keyword evidence="5 9" id="KW-0210">Decarboxylase</keyword>
<proteinExistence type="inferred from homology"/>
<comment type="pathway">
    <text evidence="2 9">Amino-acid biosynthesis; L-tryptophan biosynthesis; L-tryptophan from chorismate: step 4/5.</text>
</comment>
<keyword evidence="7 9" id="KW-0057">Aromatic amino acid biosynthesis</keyword>
<evidence type="ECO:0000256" key="1">
    <source>
        <dbReference type="ARBA" id="ARBA00001633"/>
    </source>
</evidence>
<sequence length="259" mass="28873">MILDDLVKVTTKRIAAEKAQIPLSKLQAKAEQLPVQKHSSLSKRFLQPGLHIIGEVKHSSPSKGTIVNDFPYLQIATEYQAANVDAISVLTEPDYFKGDLKYLQEISKQVRTPLLRKDFTIDPYMIYQAKSAGASLILLIVAILSERQLADYLKLAKRLGLTALVEVHDESELKRALNQEVELLGVNNRNLNDFSVDLNNSLRLRNLIPQDIPMIAESGIKTTADAKKLKDAGINGVLIGETLMRSTDKTELIKQFKVV</sequence>
<keyword evidence="4 9" id="KW-0028">Amino-acid biosynthesis</keyword>
<dbReference type="RefSeq" id="WP_010625229.1">
    <property type="nucleotide sequence ID" value="NZ_AZFA01000006.1"/>
</dbReference>
<dbReference type="Proteomes" id="UP000051647">
    <property type="component" value="Unassembled WGS sequence"/>
</dbReference>
<dbReference type="Gene3D" id="3.20.20.70">
    <property type="entry name" value="Aldolase class I"/>
    <property type="match status" value="1"/>
</dbReference>
<dbReference type="Pfam" id="PF00218">
    <property type="entry name" value="IGPS"/>
    <property type="match status" value="1"/>
</dbReference>
<dbReference type="InterPro" id="IPR011060">
    <property type="entry name" value="RibuloseP-bd_barrel"/>
</dbReference>
<evidence type="ECO:0000313" key="12">
    <source>
        <dbReference type="Proteomes" id="UP000051647"/>
    </source>
</evidence>
<feature type="domain" description="Indole-3-glycerol phosphate synthase" evidence="10">
    <location>
        <begin position="3"/>
        <end position="255"/>
    </location>
</feature>
<dbReference type="HAMAP" id="MF_00134_B">
    <property type="entry name" value="IGPS_B"/>
    <property type="match status" value="1"/>
</dbReference>
<keyword evidence="8 9" id="KW-0456">Lyase</keyword>
<dbReference type="OrthoDB" id="9804217at2"/>
<gene>
    <name evidence="9" type="primary">trpC</name>
    <name evidence="11" type="ORF">FC27_GL001989</name>
</gene>
<dbReference type="InterPro" id="IPR013785">
    <property type="entry name" value="Aldolase_TIM"/>
</dbReference>
<dbReference type="CDD" id="cd00331">
    <property type="entry name" value="IGPS"/>
    <property type="match status" value="1"/>
</dbReference>
<dbReference type="PANTHER" id="PTHR22854:SF2">
    <property type="entry name" value="INDOLE-3-GLYCEROL-PHOSPHATE SYNTHASE"/>
    <property type="match status" value="1"/>
</dbReference>
<dbReference type="GO" id="GO:0004425">
    <property type="term" value="F:indole-3-glycerol-phosphate synthase activity"/>
    <property type="evidence" value="ECO:0007669"/>
    <property type="project" value="UniProtKB-UniRule"/>
</dbReference>
<comment type="catalytic activity">
    <reaction evidence="1 9">
        <text>1-(2-carboxyphenylamino)-1-deoxy-D-ribulose 5-phosphate + H(+) = (1S,2R)-1-C-(indol-3-yl)glycerol 3-phosphate + CO2 + H2O</text>
        <dbReference type="Rhea" id="RHEA:23476"/>
        <dbReference type="ChEBI" id="CHEBI:15377"/>
        <dbReference type="ChEBI" id="CHEBI:15378"/>
        <dbReference type="ChEBI" id="CHEBI:16526"/>
        <dbReference type="ChEBI" id="CHEBI:58613"/>
        <dbReference type="ChEBI" id="CHEBI:58866"/>
        <dbReference type="EC" id="4.1.1.48"/>
    </reaction>
</comment>
<evidence type="ECO:0000313" key="11">
    <source>
        <dbReference type="EMBL" id="KRL67398.1"/>
    </source>
</evidence>
<comment type="similarity">
    <text evidence="3 9">Belongs to the TrpC family.</text>
</comment>
<reference evidence="11 12" key="1">
    <citation type="journal article" date="2015" name="Genome Announc.">
        <title>Expanding the biotechnology potential of lactobacilli through comparative genomics of 213 strains and associated genera.</title>
        <authorList>
            <person name="Sun Z."/>
            <person name="Harris H.M."/>
            <person name="McCann A."/>
            <person name="Guo C."/>
            <person name="Argimon S."/>
            <person name="Zhang W."/>
            <person name="Yang X."/>
            <person name="Jeffery I.B."/>
            <person name="Cooney J.C."/>
            <person name="Kagawa T.F."/>
            <person name="Liu W."/>
            <person name="Song Y."/>
            <person name="Salvetti E."/>
            <person name="Wrobel A."/>
            <person name="Rasinkangas P."/>
            <person name="Parkhill J."/>
            <person name="Rea M.C."/>
            <person name="O'Sullivan O."/>
            <person name="Ritari J."/>
            <person name="Douillard F.P."/>
            <person name="Paul Ross R."/>
            <person name="Yang R."/>
            <person name="Briner A.E."/>
            <person name="Felis G.E."/>
            <person name="de Vos W.M."/>
            <person name="Barrangou R."/>
            <person name="Klaenhammer T.R."/>
            <person name="Caufield P.W."/>
            <person name="Cui Y."/>
            <person name="Zhang H."/>
            <person name="O'Toole P.W."/>
        </authorList>
    </citation>
    <scope>NUCLEOTIDE SEQUENCE [LARGE SCALE GENOMIC DNA]</scope>
    <source>
        <strain evidence="11 12">DSM 14857</strain>
    </source>
</reference>
<comment type="caution">
    <text evidence="11">The sequence shown here is derived from an EMBL/GenBank/DDBJ whole genome shotgun (WGS) entry which is preliminary data.</text>
</comment>
<keyword evidence="6 9" id="KW-0822">Tryptophan biosynthesis</keyword>
<accession>A0A0R1SCT5</accession>
<dbReference type="GO" id="GO:0004640">
    <property type="term" value="F:phosphoribosylanthranilate isomerase activity"/>
    <property type="evidence" value="ECO:0007669"/>
    <property type="project" value="TreeGrafter"/>
</dbReference>
<dbReference type="GO" id="GO:0000162">
    <property type="term" value="P:L-tryptophan biosynthetic process"/>
    <property type="evidence" value="ECO:0007669"/>
    <property type="project" value="UniProtKB-UniRule"/>
</dbReference>
<dbReference type="PANTHER" id="PTHR22854">
    <property type="entry name" value="TRYPTOPHAN BIOSYNTHESIS PROTEIN"/>
    <property type="match status" value="1"/>
</dbReference>
<dbReference type="SUPFAM" id="SSF51366">
    <property type="entry name" value="Ribulose-phoshate binding barrel"/>
    <property type="match status" value="1"/>
</dbReference>